<dbReference type="Pfam" id="PF00270">
    <property type="entry name" value="DEAD"/>
    <property type="match status" value="1"/>
</dbReference>
<accession>A0AAV5X039</accession>
<evidence type="ECO:0000313" key="3">
    <source>
        <dbReference type="Proteomes" id="UP001432322"/>
    </source>
</evidence>
<dbReference type="InterPro" id="IPR011545">
    <property type="entry name" value="DEAD/DEAH_box_helicase_dom"/>
</dbReference>
<protein>
    <recommendedName>
        <fullName evidence="1">DEAD/DEAH-box helicase domain-containing protein</fullName>
    </recommendedName>
</protein>
<proteinExistence type="predicted"/>
<dbReference type="EMBL" id="BTSY01000007">
    <property type="protein sequence ID" value="GMT36250.1"/>
    <property type="molecule type" value="Genomic_DNA"/>
</dbReference>
<dbReference type="GO" id="GO:0005524">
    <property type="term" value="F:ATP binding"/>
    <property type="evidence" value="ECO:0007669"/>
    <property type="project" value="InterPro"/>
</dbReference>
<feature type="non-terminal residue" evidence="2">
    <location>
        <position position="70"/>
    </location>
</feature>
<sequence length="70" mass="7977">MRSHLVRHGVTILIAPTGSGKSNALPEMIFDALHLQRNSDGKMYKKWTCKILIVEPNRELVRALYSRLSD</sequence>
<comment type="caution">
    <text evidence="2">The sequence shown here is derived from an EMBL/GenBank/DDBJ whole genome shotgun (WGS) entry which is preliminary data.</text>
</comment>
<feature type="domain" description="DEAD/DEAH-box helicase" evidence="1">
    <location>
        <begin position="11"/>
        <end position="69"/>
    </location>
</feature>
<evidence type="ECO:0000313" key="2">
    <source>
        <dbReference type="EMBL" id="GMT36250.1"/>
    </source>
</evidence>
<reference evidence="2" key="1">
    <citation type="submission" date="2023-10" db="EMBL/GenBank/DDBJ databases">
        <title>Genome assembly of Pristionchus species.</title>
        <authorList>
            <person name="Yoshida K."/>
            <person name="Sommer R.J."/>
        </authorList>
    </citation>
    <scope>NUCLEOTIDE SEQUENCE</scope>
    <source>
        <strain evidence="2">RS5133</strain>
    </source>
</reference>
<keyword evidence="3" id="KW-1185">Reference proteome</keyword>
<organism evidence="2 3">
    <name type="scientific">Pristionchus fissidentatus</name>
    <dbReference type="NCBI Taxonomy" id="1538716"/>
    <lineage>
        <taxon>Eukaryota</taxon>
        <taxon>Metazoa</taxon>
        <taxon>Ecdysozoa</taxon>
        <taxon>Nematoda</taxon>
        <taxon>Chromadorea</taxon>
        <taxon>Rhabditida</taxon>
        <taxon>Rhabditina</taxon>
        <taxon>Diplogasteromorpha</taxon>
        <taxon>Diplogasteroidea</taxon>
        <taxon>Neodiplogasteridae</taxon>
        <taxon>Pristionchus</taxon>
    </lineage>
</organism>
<dbReference type="Gene3D" id="3.40.50.300">
    <property type="entry name" value="P-loop containing nucleotide triphosphate hydrolases"/>
    <property type="match status" value="1"/>
</dbReference>
<dbReference type="SUPFAM" id="SSF52540">
    <property type="entry name" value="P-loop containing nucleoside triphosphate hydrolases"/>
    <property type="match status" value="1"/>
</dbReference>
<dbReference type="Proteomes" id="UP001432322">
    <property type="component" value="Unassembled WGS sequence"/>
</dbReference>
<dbReference type="InterPro" id="IPR027417">
    <property type="entry name" value="P-loop_NTPase"/>
</dbReference>
<evidence type="ECO:0000259" key="1">
    <source>
        <dbReference type="Pfam" id="PF00270"/>
    </source>
</evidence>
<gene>
    <name evidence="2" type="ORF">PFISCL1PPCAC_27547</name>
</gene>
<dbReference type="AlphaFoldDB" id="A0AAV5X039"/>
<dbReference type="GO" id="GO:0003676">
    <property type="term" value="F:nucleic acid binding"/>
    <property type="evidence" value="ECO:0007669"/>
    <property type="project" value="InterPro"/>
</dbReference>
<name>A0AAV5X039_9BILA</name>